<keyword evidence="1" id="KW-0472">Membrane</keyword>
<dbReference type="GO" id="GO:0022857">
    <property type="term" value="F:transmembrane transporter activity"/>
    <property type="evidence" value="ECO:0007669"/>
    <property type="project" value="InterPro"/>
</dbReference>
<dbReference type="EMBL" id="CAKMTQ010000001">
    <property type="protein sequence ID" value="CAH1520967.1"/>
    <property type="molecule type" value="Genomic_DNA"/>
</dbReference>
<feature type="transmembrane region" description="Helical" evidence="1">
    <location>
        <begin position="20"/>
        <end position="39"/>
    </location>
</feature>
<feature type="transmembrane region" description="Helical" evidence="1">
    <location>
        <begin position="116"/>
        <end position="134"/>
    </location>
</feature>
<evidence type="ECO:0000256" key="1">
    <source>
        <dbReference type="SAM" id="Phobius"/>
    </source>
</evidence>
<accession>A0AAU9PY78</accession>
<protein>
    <recommendedName>
        <fullName evidence="4">FUSC family protein</fullName>
    </recommendedName>
</protein>
<evidence type="ECO:0000313" key="3">
    <source>
        <dbReference type="Proteomes" id="UP001295420"/>
    </source>
</evidence>
<dbReference type="Proteomes" id="UP001295420">
    <property type="component" value="Unassembled WGS sequence"/>
</dbReference>
<evidence type="ECO:0000313" key="2">
    <source>
        <dbReference type="EMBL" id="CAH1520967.1"/>
    </source>
</evidence>
<evidence type="ECO:0008006" key="4">
    <source>
        <dbReference type="Google" id="ProtNLM"/>
    </source>
</evidence>
<dbReference type="RefSeq" id="WP_409929866.1">
    <property type="nucleotide sequence ID" value="NZ_CAKMTQ010000001.1"/>
</dbReference>
<dbReference type="Pfam" id="PF04632">
    <property type="entry name" value="FUSC"/>
    <property type="match status" value="1"/>
</dbReference>
<sequence length="607" mass="67179">MPFLNQSLLKLGFDKGLFRYALRTTFAAATALFAAWVLGLEHPQWAAMSVWTVSHPAHSKGSLAEKSFYRILGTFVGATIGVLMVQIAHGNSLALALALTLWLTVCAGGANLLKGSASYLILLSGYTASLVVLLDSTQTSGILLLGIDRFLTVLVGVLLATIIGYWGSKTLQEGVLSVRVKQLTQSTLTVLSFKLAEQDVTERVRALLSEAADIESTFASYGAGAIRSKRSVHTLRAILLANVSLLTRFYIGELRLSKSSKSRTSMALEGLIGTQLSIGDEIAAIGRICTELEDPELLASFQALQQALTQRQNYYTKSRKLESSFQFNVFLHRDWTSAYQAMCRTGFVLAAVSLIWSQTQSSWSTFLFLGTSIIVTLFSTFDAPSKVTRKMLIWQVLGFVASLTTLQYLTAYSNGALQNIMVISLMMAWVIVPLSFARSHAGSMDYAMMFLMLTNVHFPTQFELSTNLPIGMAAIGGTVIATLAFALIFPFDRIRQCLRMRYVLKKDFLRITHAECNTSRAKLIHTKSLYRLLKIVRNRTQIGSYDAVEEAILLTRSIQVAFGARFINHPQHNEITSDPENFILLLSNTIASNHPIDFKIREQLERC</sequence>
<feature type="transmembrane region" description="Helical" evidence="1">
    <location>
        <begin position="416"/>
        <end position="437"/>
    </location>
</feature>
<feature type="transmembrane region" description="Helical" evidence="1">
    <location>
        <begin position="363"/>
        <end position="380"/>
    </location>
</feature>
<proteinExistence type="predicted"/>
<feature type="transmembrane region" description="Helical" evidence="1">
    <location>
        <begin position="67"/>
        <end position="85"/>
    </location>
</feature>
<feature type="transmembrane region" description="Helical" evidence="1">
    <location>
        <begin position="146"/>
        <end position="167"/>
    </location>
</feature>
<name>A0AAU9PY78_9VIBR</name>
<organism evidence="2 3">
    <name type="scientific">Vibrio owensii</name>
    <dbReference type="NCBI Taxonomy" id="696485"/>
    <lineage>
        <taxon>Bacteria</taxon>
        <taxon>Pseudomonadati</taxon>
        <taxon>Pseudomonadota</taxon>
        <taxon>Gammaproteobacteria</taxon>
        <taxon>Vibrionales</taxon>
        <taxon>Vibrionaceae</taxon>
        <taxon>Vibrio</taxon>
    </lineage>
</organism>
<keyword evidence="1" id="KW-0812">Transmembrane</keyword>
<feature type="transmembrane region" description="Helical" evidence="1">
    <location>
        <begin position="92"/>
        <end position="110"/>
    </location>
</feature>
<comment type="caution">
    <text evidence="2">The sequence shown here is derived from an EMBL/GenBank/DDBJ whole genome shotgun (WGS) entry which is preliminary data.</text>
</comment>
<gene>
    <name evidence="2" type="ORF">THF1D04_10547</name>
</gene>
<feature type="transmembrane region" description="Helical" evidence="1">
    <location>
        <begin position="392"/>
        <end position="410"/>
    </location>
</feature>
<keyword evidence="1" id="KW-1133">Transmembrane helix</keyword>
<dbReference type="InterPro" id="IPR006726">
    <property type="entry name" value="PHBA_efflux_AaeB/fusaric-R"/>
</dbReference>
<dbReference type="AlphaFoldDB" id="A0AAU9PY78"/>
<feature type="transmembrane region" description="Helical" evidence="1">
    <location>
        <begin position="468"/>
        <end position="491"/>
    </location>
</feature>
<dbReference type="GO" id="GO:0005886">
    <property type="term" value="C:plasma membrane"/>
    <property type="evidence" value="ECO:0007669"/>
    <property type="project" value="InterPro"/>
</dbReference>
<reference evidence="2" key="1">
    <citation type="submission" date="2022-01" db="EMBL/GenBank/DDBJ databases">
        <authorList>
            <person name="Lagorce A."/>
        </authorList>
    </citation>
    <scope>NUCLEOTIDE SEQUENCE</scope>
    <source>
        <strain evidence="2">Th15_F1_D04</strain>
    </source>
</reference>